<dbReference type="PANTHER" id="PTHR15398:SF14">
    <property type="entry name" value="BRD8 DOMAIN CONTAINING"/>
    <property type="match status" value="1"/>
</dbReference>
<dbReference type="Ensembl" id="ENSCCNT00000014338.1">
    <property type="protein sequence ID" value="ENSCCNP00000010945.1"/>
    <property type="gene ID" value="ENSCCNG00000011354.1"/>
</dbReference>
<evidence type="ECO:0000259" key="4">
    <source>
        <dbReference type="PROSITE" id="PS50014"/>
    </source>
</evidence>
<sequence>LYYPNDSELSNDCRSLFSSWDSSLDLDVGSWRETEDPETEELEESSPGREPSELFVGDGDSEESQEEAEQVNRQNLLHFLSEGEAQQDSKEEEQGEGYVSEMEEQPPSGDYDDGFSIQETPLVDILLSRANSSKLTDLSQGDPIQNHLLFKKTLLPVWKMIASHRFSSPFLKPVSERQAPGYKDVVKRPMDLTSLKRNLSKGRIRTMAQFQRDLMLMFQNAVMYNDSDHHVYHMAVEMQREVLEQIQVLSIWLDKRRDLSTLE</sequence>
<dbReference type="CDD" id="cd05507">
    <property type="entry name" value="Bromo_brd8_like"/>
    <property type="match status" value="1"/>
</dbReference>
<dbReference type="GO" id="GO:0035267">
    <property type="term" value="C:NuA4 histone acetyltransferase complex"/>
    <property type="evidence" value="ECO:0007669"/>
    <property type="project" value="TreeGrafter"/>
</dbReference>
<evidence type="ECO:0000256" key="2">
    <source>
        <dbReference type="PROSITE-ProRule" id="PRU00035"/>
    </source>
</evidence>
<proteinExistence type="predicted"/>
<protein>
    <recommendedName>
        <fullName evidence="4">Bromo domain-containing protein</fullName>
    </recommendedName>
</protein>
<dbReference type="Pfam" id="PF00439">
    <property type="entry name" value="Bromodomain"/>
    <property type="match status" value="1"/>
</dbReference>
<dbReference type="SUPFAM" id="SSF47370">
    <property type="entry name" value="Bromodomain"/>
    <property type="match status" value="1"/>
</dbReference>
<dbReference type="InterPro" id="IPR001487">
    <property type="entry name" value="Bromodomain"/>
</dbReference>
<reference evidence="5" key="1">
    <citation type="submission" date="2023-09" db="UniProtKB">
        <authorList>
            <consortium name="Ensembl"/>
        </authorList>
    </citation>
    <scope>IDENTIFICATION</scope>
</reference>
<dbReference type="PANTHER" id="PTHR15398">
    <property type="entry name" value="BROMODOMAIN-CONTAINING PROTEIN 8"/>
    <property type="match status" value="1"/>
</dbReference>
<feature type="region of interest" description="Disordered" evidence="3">
    <location>
        <begin position="26"/>
        <end position="115"/>
    </location>
</feature>
<feature type="compositionally biased region" description="Acidic residues" evidence="3">
    <location>
        <begin position="59"/>
        <end position="69"/>
    </location>
</feature>
<dbReference type="SMART" id="SM00297">
    <property type="entry name" value="BROMO"/>
    <property type="match status" value="1"/>
</dbReference>
<dbReference type="AlphaFoldDB" id="A0A8C0WFM0"/>
<evidence type="ECO:0000256" key="3">
    <source>
        <dbReference type="SAM" id="MobiDB-lite"/>
    </source>
</evidence>
<evidence type="ECO:0000256" key="1">
    <source>
        <dbReference type="ARBA" id="ARBA00023117"/>
    </source>
</evidence>
<gene>
    <name evidence="5" type="primary">LOC109700182</name>
</gene>
<name>A0A8C0WFM0_CASCN</name>
<keyword evidence="1 2" id="KW-0103">Bromodomain</keyword>
<dbReference type="InterPro" id="IPR036427">
    <property type="entry name" value="Bromodomain-like_sf"/>
</dbReference>
<dbReference type="Gene3D" id="1.20.920.10">
    <property type="entry name" value="Bromodomain-like"/>
    <property type="match status" value="1"/>
</dbReference>
<organism evidence="5">
    <name type="scientific">Castor canadensis</name>
    <name type="common">American beaver</name>
    <dbReference type="NCBI Taxonomy" id="51338"/>
    <lineage>
        <taxon>Eukaryota</taxon>
        <taxon>Metazoa</taxon>
        <taxon>Chordata</taxon>
        <taxon>Craniata</taxon>
        <taxon>Vertebrata</taxon>
        <taxon>Euteleostomi</taxon>
        <taxon>Mammalia</taxon>
        <taxon>Eutheria</taxon>
        <taxon>Euarchontoglires</taxon>
        <taxon>Glires</taxon>
        <taxon>Rodentia</taxon>
        <taxon>Castorimorpha</taxon>
        <taxon>Castoridae</taxon>
        <taxon>Castor</taxon>
    </lineage>
</organism>
<evidence type="ECO:0000313" key="5">
    <source>
        <dbReference type="Ensembl" id="ENSCCNP00000010945.1"/>
    </source>
</evidence>
<feature type="compositionally biased region" description="Acidic residues" evidence="3">
    <location>
        <begin position="35"/>
        <end position="44"/>
    </location>
</feature>
<feature type="domain" description="Bromo" evidence="4">
    <location>
        <begin position="162"/>
        <end position="232"/>
    </location>
</feature>
<dbReference type="PROSITE" id="PS50014">
    <property type="entry name" value="BROMODOMAIN_2"/>
    <property type="match status" value="1"/>
</dbReference>
<accession>A0A8C0WFM0</accession>
<dbReference type="InterPro" id="IPR037966">
    <property type="entry name" value="Brd8_Bromo_dom"/>
</dbReference>
<dbReference type="PRINTS" id="PR00503">
    <property type="entry name" value="BROMODOMAIN"/>
</dbReference>